<keyword evidence="2" id="KW-1185">Reference proteome</keyword>
<protein>
    <submittedName>
        <fullName evidence="1">Uncharacterized protein</fullName>
    </submittedName>
</protein>
<accession>A0ABV7U8F6</accession>
<dbReference type="RefSeq" id="WP_377763475.1">
    <property type="nucleotide sequence ID" value="NZ_JBHRXY010000023.1"/>
</dbReference>
<dbReference type="Proteomes" id="UP001595539">
    <property type="component" value="Unassembled WGS sequence"/>
</dbReference>
<gene>
    <name evidence="1" type="ORF">ACFOM8_17655</name>
</gene>
<evidence type="ECO:0000313" key="2">
    <source>
        <dbReference type="Proteomes" id="UP001595539"/>
    </source>
</evidence>
<comment type="caution">
    <text evidence="1">The sequence shown here is derived from an EMBL/GenBank/DDBJ whole genome shotgun (WGS) entry which is preliminary data.</text>
</comment>
<proteinExistence type="predicted"/>
<dbReference type="EMBL" id="JBHRXY010000023">
    <property type="protein sequence ID" value="MFC3631265.1"/>
    <property type="molecule type" value="Genomic_DNA"/>
</dbReference>
<dbReference type="Gene3D" id="2.60.40.2700">
    <property type="match status" value="1"/>
</dbReference>
<reference evidence="2" key="1">
    <citation type="journal article" date="2019" name="Int. J. Syst. Evol. Microbiol.">
        <title>The Global Catalogue of Microorganisms (GCM) 10K type strain sequencing project: providing services to taxonomists for standard genome sequencing and annotation.</title>
        <authorList>
            <consortium name="The Broad Institute Genomics Platform"/>
            <consortium name="The Broad Institute Genome Sequencing Center for Infectious Disease"/>
            <person name="Wu L."/>
            <person name="Ma J."/>
        </authorList>
    </citation>
    <scope>NUCLEOTIDE SEQUENCE [LARGE SCALE GENOMIC DNA]</scope>
    <source>
        <strain evidence="2">KCTC 42473</strain>
    </source>
</reference>
<name>A0ABV7U8F6_9RHOB</name>
<sequence>MMLKIGVGYAPRAPRALQAQPVQGLLVAVASDNASVPVNPVALTVEVAAPSPHAGSYLLALADLARGPVCLAAPAIRDGDDGLAAEPGLWACDAARGPVVVTRQWLANGTVIADAAGLSFAPAASHAGQDIVHAETAAQGEIRATSLSKALALPIVATPEPARLSVAGDATLGLVVDPAGTAGIEIIEPQIYAGSYTIQAAELKKGPLWLVPARIGGTAQVGASLGVVSRGLPVGDGDAAPMSRQGQWQRDGAPIPDATGETYQIQAADAGRRIGFLETATDSHGARRQMSNEIAIGGTS</sequence>
<evidence type="ECO:0000313" key="1">
    <source>
        <dbReference type="EMBL" id="MFC3631265.1"/>
    </source>
</evidence>
<organism evidence="1 2">
    <name type="scientific">Paracoccus angustae</name>
    <dbReference type="NCBI Taxonomy" id="1671480"/>
    <lineage>
        <taxon>Bacteria</taxon>
        <taxon>Pseudomonadati</taxon>
        <taxon>Pseudomonadota</taxon>
        <taxon>Alphaproteobacteria</taxon>
        <taxon>Rhodobacterales</taxon>
        <taxon>Paracoccaceae</taxon>
        <taxon>Paracoccus</taxon>
    </lineage>
</organism>